<proteinExistence type="predicted"/>
<protein>
    <submittedName>
        <fullName evidence="3">Secreted protein</fullName>
    </submittedName>
</protein>
<name>A0A1I8IPC8_9PLAT</name>
<keyword evidence="2" id="KW-1185">Reference proteome</keyword>
<evidence type="ECO:0000313" key="2">
    <source>
        <dbReference type="Proteomes" id="UP000095280"/>
    </source>
</evidence>
<sequence>MAAMSAGIFGGIAGRPAPKVAQRADQQFGQRHPADHLPPVVRPRHHRRGRGLGPAVRRPARRRRRFS</sequence>
<dbReference type="Proteomes" id="UP000095280">
    <property type="component" value="Unplaced"/>
</dbReference>
<feature type="compositionally biased region" description="Basic residues" evidence="1">
    <location>
        <begin position="58"/>
        <end position="67"/>
    </location>
</feature>
<feature type="region of interest" description="Disordered" evidence="1">
    <location>
        <begin position="1"/>
        <end position="67"/>
    </location>
</feature>
<evidence type="ECO:0000313" key="3">
    <source>
        <dbReference type="WBParaSite" id="maker-uti_cns_0014376-snap-gene-0.3-mRNA-1"/>
    </source>
</evidence>
<dbReference type="WBParaSite" id="maker-uti_cns_0014376-snap-gene-0.3-mRNA-1">
    <property type="protein sequence ID" value="maker-uti_cns_0014376-snap-gene-0.3-mRNA-1"/>
    <property type="gene ID" value="maker-uti_cns_0014376-snap-gene-0.3"/>
</dbReference>
<dbReference type="AlphaFoldDB" id="A0A1I8IPC8"/>
<reference evidence="3" key="1">
    <citation type="submission" date="2016-11" db="UniProtKB">
        <authorList>
            <consortium name="WormBaseParasite"/>
        </authorList>
    </citation>
    <scope>IDENTIFICATION</scope>
</reference>
<evidence type="ECO:0000256" key="1">
    <source>
        <dbReference type="SAM" id="MobiDB-lite"/>
    </source>
</evidence>
<accession>A0A1I8IPC8</accession>
<organism evidence="2 3">
    <name type="scientific">Macrostomum lignano</name>
    <dbReference type="NCBI Taxonomy" id="282301"/>
    <lineage>
        <taxon>Eukaryota</taxon>
        <taxon>Metazoa</taxon>
        <taxon>Spiralia</taxon>
        <taxon>Lophotrochozoa</taxon>
        <taxon>Platyhelminthes</taxon>
        <taxon>Rhabditophora</taxon>
        <taxon>Macrostomorpha</taxon>
        <taxon>Macrostomida</taxon>
        <taxon>Macrostomidae</taxon>
        <taxon>Macrostomum</taxon>
    </lineage>
</organism>